<name>A0AAD4C6L8_BOLED</name>
<gene>
    <name evidence="2" type="ORF">L210DRAFT_2410546</name>
</gene>
<accession>A0AAD4C6L8</accession>
<keyword evidence="1" id="KW-0472">Membrane</keyword>
<keyword evidence="1" id="KW-1133">Transmembrane helix</keyword>
<keyword evidence="3" id="KW-1185">Reference proteome</keyword>
<comment type="caution">
    <text evidence="2">The sequence shown here is derived from an EMBL/GenBank/DDBJ whole genome shotgun (WGS) entry which is preliminary data.</text>
</comment>
<sequence length="224" mass="24695">METDNALLRRPAITTVVLLTSLLVPVVVVPYALTRRHISRLTQQIDHLLAANANLQNAVSKSTRDVALRREELARAISIEKDISLLRRDISQTQAQLNSFHSATRAELHSLLEEGKLTRQACQCIPVRNPCPPLILTSFRHHLDLFPRLGLSLADVAAFMHEVELHQGVSSSIIHNHGIERLRALALKLQVSPAPHKVGFSILPSGQISFRASLDICPTSGPCS</sequence>
<keyword evidence="1" id="KW-0812">Transmembrane</keyword>
<reference evidence="2" key="2">
    <citation type="journal article" date="2020" name="Nat. Commun.">
        <title>Large-scale genome sequencing of mycorrhizal fungi provides insights into the early evolution of symbiotic traits.</title>
        <authorList>
            <person name="Miyauchi S."/>
            <person name="Kiss E."/>
            <person name="Kuo A."/>
            <person name="Drula E."/>
            <person name="Kohler A."/>
            <person name="Sanchez-Garcia M."/>
            <person name="Morin E."/>
            <person name="Andreopoulos B."/>
            <person name="Barry K.W."/>
            <person name="Bonito G."/>
            <person name="Buee M."/>
            <person name="Carver A."/>
            <person name="Chen C."/>
            <person name="Cichocki N."/>
            <person name="Clum A."/>
            <person name="Culley D."/>
            <person name="Crous P.W."/>
            <person name="Fauchery L."/>
            <person name="Girlanda M."/>
            <person name="Hayes R.D."/>
            <person name="Keri Z."/>
            <person name="LaButti K."/>
            <person name="Lipzen A."/>
            <person name="Lombard V."/>
            <person name="Magnuson J."/>
            <person name="Maillard F."/>
            <person name="Murat C."/>
            <person name="Nolan M."/>
            <person name="Ohm R.A."/>
            <person name="Pangilinan J."/>
            <person name="Pereira M.F."/>
            <person name="Perotto S."/>
            <person name="Peter M."/>
            <person name="Pfister S."/>
            <person name="Riley R."/>
            <person name="Sitrit Y."/>
            <person name="Stielow J.B."/>
            <person name="Szollosi G."/>
            <person name="Zifcakova L."/>
            <person name="Stursova M."/>
            <person name="Spatafora J.W."/>
            <person name="Tedersoo L."/>
            <person name="Vaario L.M."/>
            <person name="Yamada A."/>
            <person name="Yan M."/>
            <person name="Wang P."/>
            <person name="Xu J."/>
            <person name="Bruns T."/>
            <person name="Baldrian P."/>
            <person name="Vilgalys R."/>
            <person name="Dunand C."/>
            <person name="Henrissat B."/>
            <person name="Grigoriev I.V."/>
            <person name="Hibbett D."/>
            <person name="Nagy L.G."/>
            <person name="Martin F.M."/>
        </authorList>
    </citation>
    <scope>NUCLEOTIDE SEQUENCE</scope>
    <source>
        <strain evidence="2">BED1</strain>
    </source>
</reference>
<dbReference type="EMBL" id="WHUW01000002">
    <property type="protein sequence ID" value="KAF8450750.1"/>
    <property type="molecule type" value="Genomic_DNA"/>
</dbReference>
<reference evidence="2" key="1">
    <citation type="submission" date="2019-10" db="EMBL/GenBank/DDBJ databases">
        <authorList>
            <consortium name="DOE Joint Genome Institute"/>
            <person name="Kuo A."/>
            <person name="Miyauchi S."/>
            <person name="Kiss E."/>
            <person name="Drula E."/>
            <person name="Kohler A."/>
            <person name="Sanchez-Garcia M."/>
            <person name="Andreopoulos B."/>
            <person name="Barry K.W."/>
            <person name="Bonito G."/>
            <person name="Buee M."/>
            <person name="Carver A."/>
            <person name="Chen C."/>
            <person name="Cichocki N."/>
            <person name="Clum A."/>
            <person name="Culley D."/>
            <person name="Crous P.W."/>
            <person name="Fauchery L."/>
            <person name="Girlanda M."/>
            <person name="Hayes R."/>
            <person name="Keri Z."/>
            <person name="LaButti K."/>
            <person name="Lipzen A."/>
            <person name="Lombard V."/>
            <person name="Magnuson J."/>
            <person name="Maillard F."/>
            <person name="Morin E."/>
            <person name="Murat C."/>
            <person name="Nolan M."/>
            <person name="Ohm R."/>
            <person name="Pangilinan J."/>
            <person name="Pereira M."/>
            <person name="Perotto S."/>
            <person name="Peter M."/>
            <person name="Riley R."/>
            <person name="Sitrit Y."/>
            <person name="Stielow B."/>
            <person name="Szollosi G."/>
            <person name="Zifcakova L."/>
            <person name="Stursova M."/>
            <person name="Spatafora J.W."/>
            <person name="Tedersoo L."/>
            <person name="Vaario L.-M."/>
            <person name="Yamada A."/>
            <person name="Yan M."/>
            <person name="Wang P."/>
            <person name="Xu J."/>
            <person name="Bruns T."/>
            <person name="Baldrian P."/>
            <person name="Vilgalys R."/>
            <person name="Henrissat B."/>
            <person name="Grigoriev I.V."/>
            <person name="Hibbett D."/>
            <person name="Nagy L.G."/>
            <person name="Martin F.M."/>
        </authorList>
    </citation>
    <scope>NUCLEOTIDE SEQUENCE</scope>
    <source>
        <strain evidence="2">BED1</strain>
    </source>
</reference>
<dbReference type="Proteomes" id="UP001194468">
    <property type="component" value="Unassembled WGS sequence"/>
</dbReference>
<evidence type="ECO:0000313" key="2">
    <source>
        <dbReference type="EMBL" id="KAF8450750.1"/>
    </source>
</evidence>
<evidence type="ECO:0000256" key="1">
    <source>
        <dbReference type="SAM" id="Phobius"/>
    </source>
</evidence>
<protein>
    <submittedName>
        <fullName evidence="2">Uncharacterized protein</fullName>
    </submittedName>
</protein>
<evidence type="ECO:0000313" key="3">
    <source>
        <dbReference type="Proteomes" id="UP001194468"/>
    </source>
</evidence>
<dbReference type="AlphaFoldDB" id="A0AAD4C6L8"/>
<organism evidence="2 3">
    <name type="scientific">Boletus edulis BED1</name>
    <dbReference type="NCBI Taxonomy" id="1328754"/>
    <lineage>
        <taxon>Eukaryota</taxon>
        <taxon>Fungi</taxon>
        <taxon>Dikarya</taxon>
        <taxon>Basidiomycota</taxon>
        <taxon>Agaricomycotina</taxon>
        <taxon>Agaricomycetes</taxon>
        <taxon>Agaricomycetidae</taxon>
        <taxon>Boletales</taxon>
        <taxon>Boletineae</taxon>
        <taxon>Boletaceae</taxon>
        <taxon>Boletoideae</taxon>
        <taxon>Boletus</taxon>
    </lineage>
</organism>
<proteinExistence type="predicted"/>
<feature type="transmembrane region" description="Helical" evidence="1">
    <location>
        <begin position="12"/>
        <end position="33"/>
    </location>
</feature>